<evidence type="ECO:0000256" key="9">
    <source>
        <dbReference type="ARBA" id="ARBA00023136"/>
    </source>
</evidence>
<dbReference type="STRING" id="318479.A0A0N4UHD5"/>
<evidence type="ECO:0000256" key="6">
    <source>
        <dbReference type="ARBA" id="ARBA00022737"/>
    </source>
</evidence>
<dbReference type="PROSITE" id="PS00243">
    <property type="entry name" value="I_EGF_1"/>
    <property type="match status" value="2"/>
</dbReference>
<dbReference type="InterPro" id="IPR015812">
    <property type="entry name" value="Integrin_bsu"/>
</dbReference>
<reference evidence="14 16" key="2">
    <citation type="submission" date="2018-11" db="EMBL/GenBank/DDBJ databases">
        <authorList>
            <consortium name="Pathogen Informatics"/>
        </authorList>
    </citation>
    <scope>NUCLEOTIDE SEQUENCE [LARGE SCALE GENOMIC DNA]</scope>
</reference>
<dbReference type="GO" id="GO:0005178">
    <property type="term" value="F:integrin binding"/>
    <property type="evidence" value="ECO:0007669"/>
    <property type="project" value="TreeGrafter"/>
</dbReference>
<comment type="similarity">
    <text evidence="2">Belongs to the integrin beta chain family.</text>
</comment>
<keyword evidence="7" id="KW-1133">Transmembrane helix</keyword>
<accession>A0A0N4UHD5</accession>
<evidence type="ECO:0000256" key="12">
    <source>
        <dbReference type="SAM" id="MobiDB-lite"/>
    </source>
</evidence>
<dbReference type="GO" id="GO:0007160">
    <property type="term" value="P:cell-matrix adhesion"/>
    <property type="evidence" value="ECO:0007669"/>
    <property type="project" value="TreeGrafter"/>
</dbReference>
<dbReference type="GO" id="GO:0008305">
    <property type="term" value="C:integrin complex"/>
    <property type="evidence" value="ECO:0007669"/>
    <property type="project" value="TreeGrafter"/>
</dbReference>
<dbReference type="InterPro" id="IPR002369">
    <property type="entry name" value="Integrin_bsu_VWA"/>
</dbReference>
<dbReference type="WBParaSite" id="DME_0000695901-mRNA-1">
    <property type="protein sequence ID" value="DME_0000695901-mRNA-1"/>
    <property type="gene ID" value="DME_0000695901"/>
</dbReference>
<dbReference type="Gene3D" id="3.30.1680.10">
    <property type="entry name" value="ligand-binding face of the semaphorins, domain 2"/>
    <property type="match status" value="1"/>
</dbReference>
<gene>
    <name evidence="14" type="ORF">DME_LOCUS1538</name>
</gene>
<feature type="compositionally biased region" description="Basic and acidic residues" evidence="12">
    <location>
        <begin position="402"/>
        <end position="412"/>
    </location>
</feature>
<keyword evidence="8" id="KW-0401">Integrin</keyword>
<evidence type="ECO:0000256" key="3">
    <source>
        <dbReference type="ARBA" id="ARBA00022536"/>
    </source>
</evidence>
<dbReference type="GO" id="GO:0009986">
    <property type="term" value="C:cell surface"/>
    <property type="evidence" value="ECO:0007669"/>
    <property type="project" value="TreeGrafter"/>
</dbReference>
<evidence type="ECO:0000313" key="16">
    <source>
        <dbReference type="Proteomes" id="UP000274756"/>
    </source>
</evidence>
<dbReference type="FunFam" id="2.10.25.10:FF:000305">
    <property type="entry name" value="Integrin beta"/>
    <property type="match status" value="1"/>
</dbReference>
<keyword evidence="10" id="KW-1015">Disulfide bond</keyword>
<name>A0A0N4UHD5_DRAME</name>
<dbReference type="GO" id="GO:0016477">
    <property type="term" value="P:cell migration"/>
    <property type="evidence" value="ECO:0007669"/>
    <property type="project" value="TreeGrafter"/>
</dbReference>
<evidence type="ECO:0000256" key="8">
    <source>
        <dbReference type="ARBA" id="ARBA00023037"/>
    </source>
</evidence>
<evidence type="ECO:0000256" key="1">
    <source>
        <dbReference type="ARBA" id="ARBA00004479"/>
    </source>
</evidence>
<dbReference type="InterPro" id="IPR033760">
    <property type="entry name" value="Integrin_beta_N"/>
</dbReference>
<dbReference type="Pfam" id="PF17205">
    <property type="entry name" value="PSI_integrin"/>
    <property type="match status" value="1"/>
</dbReference>
<keyword evidence="6" id="KW-0677">Repeat</keyword>
<evidence type="ECO:0000313" key="17">
    <source>
        <dbReference type="WBParaSite" id="DME_0000695901-mRNA-1"/>
    </source>
</evidence>
<dbReference type="Pfam" id="PF23105">
    <property type="entry name" value="EGF_integrin"/>
    <property type="match status" value="1"/>
</dbReference>
<dbReference type="PANTHER" id="PTHR10082">
    <property type="entry name" value="INTEGRIN BETA SUBUNIT"/>
    <property type="match status" value="1"/>
</dbReference>
<evidence type="ECO:0000256" key="10">
    <source>
        <dbReference type="ARBA" id="ARBA00023157"/>
    </source>
</evidence>
<reference evidence="17" key="1">
    <citation type="submission" date="2017-02" db="UniProtKB">
        <authorList>
            <consortium name="WormBaseParasite"/>
        </authorList>
    </citation>
    <scope>IDENTIFICATION</scope>
</reference>
<dbReference type="SUPFAM" id="SSF103575">
    <property type="entry name" value="Plexin repeat"/>
    <property type="match status" value="1"/>
</dbReference>
<dbReference type="AlphaFoldDB" id="A0A0N4UHD5"/>
<dbReference type="OrthoDB" id="410592at2759"/>
<keyword evidence="9" id="KW-0472">Membrane</keyword>
<evidence type="ECO:0000313" key="15">
    <source>
        <dbReference type="Proteomes" id="UP000038040"/>
    </source>
</evidence>
<dbReference type="GO" id="GO:0005925">
    <property type="term" value="C:focal adhesion"/>
    <property type="evidence" value="ECO:0007669"/>
    <property type="project" value="TreeGrafter"/>
</dbReference>
<feature type="region of interest" description="Disordered" evidence="12">
    <location>
        <begin position="385"/>
        <end position="413"/>
    </location>
</feature>
<dbReference type="SUPFAM" id="SSF57196">
    <property type="entry name" value="EGF/Laminin"/>
    <property type="match status" value="1"/>
</dbReference>
<dbReference type="PROSITE" id="PS52047">
    <property type="entry name" value="I_EGF_2"/>
    <property type="match status" value="1"/>
</dbReference>
<evidence type="ECO:0000256" key="4">
    <source>
        <dbReference type="ARBA" id="ARBA00022692"/>
    </source>
</evidence>
<evidence type="ECO:0000256" key="11">
    <source>
        <dbReference type="ARBA" id="ARBA00023180"/>
    </source>
</evidence>
<dbReference type="GO" id="GO:0033627">
    <property type="term" value="P:cell adhesion mediated by integrin"/>
    <property type="evidence" value="ECO:0007669"/>
    <property type="project" value="TreeGrafter"/>
</dbReference>
<evidence type="ECO:0000256" key="2">
    <source>
        <dbReference type="ARBA" id="ARBA00007449"/>
    </source>
</evidence>
<keyword evidence="4" id="KW-0812">Transmembrane</keyword>
<dbReference type="SUPFAM" id="SSF69179">
    <property type="entry name" value="Integrin domains"/>
    <property type="match status" value="1"/>
</dbReference>
<dbReference type="GO" id="GO:0007229">
    <property type="term" value="P:integrin-mediated signaling pathway"/>
    <property type="evidence" value="ECO:0007669"/>
    <property type="project" value="UniProtKB-KW"/>
</dbReference>
<dbReference type="PANTHER" id="PTHR10082:SF60">
    <property type="entry name" value="INTEGRIN BETA-PS"/>
    <property type="match status" value="1"/>
</dbReference>
<sequence length="445" mass="49019">MASKSCGQCIKQHPDCAWCLDPFMQGPYRCDTRQLMDRNCSEHLIYHPKTEQKIASQHNYPLGSRHYDGSIVQLEPQQVILRMKPGTIHEVKFKYMRLSADEQTDFVILTSEFNSLGIGIDFGVICHGVFVSGRRCKDINASEEINFVAKVSLNKCIASGDIAISIGVYGYRTVSAIYITPICGCDCEKLQNQEKRSPYCGGFGDLICGRCECAHGRGGNNCDCDLRSFGVNTADELESKCRASEDEPVCSGNGKCRCGECHCNAPHITGHFCECKGLDCPKDTEQRLCGGQGECHCGICRCEEGFTGDDCTCTLDEKNCMDGGKLCNNNGNCECGKCVCLEGYTGPTCGIIKPDKVQGPPNLEPYGNQKISSGETDEKEDANLYEDNQDGEPLPPADNDNDNDKGHGDKNFADSTVESIKQNHAIRLFRISLLLEIFVIIFRFT</sequence>
<evidence type="ECO:0000313" key="14">
    <source>
        <dbReference type="EMBL" id="VDN51565.1"/>
    </source>
</evidence>
<keyword evidence="3" id="KW-0245">EGF-like domain</keyword>
<dbReference type="InterPro" id="IPR057243">
    <property type="entry name" value="Integrin_I-EGF_CS"/>
</dbReference>
<dbReference type="InterPro" id="IPR057073">
    <property type="entry name" value="EGF_integrin_2"/>
</dbReference>
<dbReference type="Proteomes" id="UP000038040">
    <property type="component" value="Unplaced"/>
</dbReference>
<dbReference type="Proteomes" id="UP000274756">
    <property type="component" value="Unassembled WGS sequence"/>
</dbReference>
<dbReference type="SMART" id="SM00187">
    <property type="entry name" value="INB"/>
    <property type="match status" value="1"/>
</dbReference>
<protein>
    <submittedName>
        <fullName evidence="17">INB domain-containing protein</fullName>
    </submittedName>
</protein>
<feature type="domain" description="Integrin beta subunit VWA" evidence="13">
    <location>
        <begin position="5"/>
        <end position="185"/>
    </location>
</feature>
<dbReference type="GO" id="GO:0098609">
    <property type="term" value="P:cell-cell adhesion"/>
    <property type="evidence" value="ECO:0007669"/>
    <property type="project" value="TreeGrafter"/>
</dbReference>
<keyword evidence="11" id="KW-0325">Glycoprotein</keyword>
<dbReference type="InterPro" id="IPR032695">
    <property type="entry name" value="Integrin_dom_sf"/>
</dbReference>
<comment type="subcellular location">
    <subcellularLocation>
        <location evidence="1">Membrane</location>
        <topology evidence="1">Single-pass type I membrane protein</topology>
    </subcellularLocation>
</comment>
<organism evidence="15 17">
    <name type="scientific">Dracunculus medinensis</name>
    <name type="common">Guinea worm</name>
    <dbReference type="NCBI Taxonomy" id="318479"/>
    <lineage>
        <taxon>Eukaryota</taxon>
        <taxon>Metazoa</taxon>
        <taxon>Ecdysozoa</taxon>
        <taxon>Nematoda</taxon>
        <taxon>Chromadorea</taxon>
        <taxon>Rhabditida</taxon>
        <taxon>Spirurina</taxon>
        <taxon>Dracunculoidea</taxon>
        <taxon>Dracunculidae</taxon>
        <taxon>Dracunculus</taxon>
    </lineage>
</organism>
<evidence type="ECO:0000259" key="13">
    <source>
        <dbReference type="SMART" id="SM00187"/>
    </source>
</evidence>
<keyword evidence="16" id="KW-1185">Reference proteome</keyword>
<proteinExistence type="inferred from homology"/>
<dbReference type="InterPro" id="IPR013111">
    <property type="entry name" value="EGF_extracell"/>
</dbReference>
<evidence type="ECO:0000256" key="5">
    <source>
        <dbReference type="ARBA" id="ARBA00022729"/>
    </source>
</evidence>
<keyword evidence="5" id="KW-0732">Signal</keyword>
<evidence type="ECO:0000256" key="7">
    <source>
        <dbReference type="ARBA" id="ARBA00022989"/>
    </source>
</evidence>
<dbReference type="Gene3D" id="2.10.25.10">
    <property type="entry name" value="Laminin"/>
    <property type="match status" value="3"/>
</dbReference>
<dbReference type="Gene3D" id="2.60.40.1510">
    <property type="entry name" value="ntegrin, alpha v. Chain A, domain 3"/>
    <property type="match status" value="1"/>
</dbReference>
<dbReference type="EMBL" id="UYYG01000024">
    <property type="protein sequence ID" value="VDN51565.1"/>
    <property type="molecule type" value="Genomic_DNA"/>
</dbReference>
<dbReference type="PRINTS" id="PR01186">
    <property type="entry name" value="INTEGRINB"/>
</dbReference>
<dbReference type="Pfam" id="PF07974">
    <property type="entry name" value="EGF_2"/>
    <property type="match status" value="1"/>
</dbReference>